<dbReference type="Proteomes" id="UP001254165">
    <property type="component" value="Unassembled WGS sequence"/>
</dbReference>
<feature type="domain" description="HEPN" evidence="1">
    <location>
        <begin position="9"/>
        <end position="118"/>
    </location>
</feature>
<keyword evidence="3" id="KW-1185">Reference proteome</keyword>
<dbReference type="Pfam" id="PF05168">
    <property type="entry name" value="HEPN"/>
    <property type="match status" value="1"/>
</dbReference>
<dbReference type="SUPFAM" id="SSF81593">
    <property type="entry name" value="Nucleotidyltransferase substrate binding subunit/domain"/>
    <property type="match status" value="1"/>
</dbReference>
<dbReference type="Gene3D" id="1.20.120.330">
    <property type="entry name" value="Nucleotidyltransferases domain 2"/>
    <property type="match status" value="1"/>
</dbReference>
<protein>
    <submittedName>
        <fullName evidence="2">HEPN domain-containing protein</fullName>
    </submittedName>
</protein>
<name>A0ABU3NQH3_9CHLR</name>
<evidence type="ECO:0000259" key="1">
    <source>
        <dbReference type="PROSITE" id="PS50910"/>
    </source>
</evidence>
<evidence type="ECO:0000313" key="2">
    <source>
        <dbReference type="EMBL" id="MDT8898458.1"/>
    </source>
</evidence>
<comment type="caution">
    <text evidence="2">The sequence shown here is derived from an EMBL/GenBank/DDBJ whole genome shotgun (WGS) entry which is preliminary data.</text>
</comment>
<proteinExistence type="predicted"/>
<reference evidence="2 3" key="1">
    <citation type="submission" date="2023-07" db="EMBL/GenBank/DDBJ databases">
        <title>Novel species of Thermanaerothrix with wide hydrolytic capabilities.</title>
        <authorList>
            <person name="Zayulina K.S."/>
            <person name="Podosokorskaya O.A."/>
            <person name="Elcheninov A.G."/>
        </authorList>
    </citation>
    <scope>NUCLEOTIDE SEQUENCE [LARGE SCALE GENOMIC DNA]</scope>
    <source>
        <strain evidence="2 3">4228-RoL</strain>
    </source>
</reference>
<gene>
    <name evidence="2" type="ORF">QYE77_09275</name>
</gene>
<dbReference type="SMART" id="SM00748">
    <property type="entry name" value="HEPN"/>
    <property type="match status" value="1"/>
</dbReference>
<dbReference type="PROSITE" id="PS50910">
    <property type="entry name" value="HEPN"/>
    <property type="match status" value="1"/>
</dbReference>
<sequence>MREDTRNWIAMAEYDLETARYMLDSGRYLYVIFLCHLALEKLLKAHVCEATQSMPPRTHDLIYLARLANLSLPPNHLEFIGKINAVSILARYPVDLHQSLRDYPRPVAEAYYSQTVQVFQWLKQHPALTTS</sequence>
<dbReference type="RefSeq" id="WP_315625117.1">
    <property type="nucleotide sequence ID" value="NZ_JAUHMF010000002.1"/>
</dbReference>
<evidence type="ECO:0000313" key="3">
    <source>
        <dbReference type="Proteomes" id="UP001254165"/>
    </source>
</evidence>
<accession>A0ABU3NQH3</accession>
<dbReference type="EMBL" id="JAUHMF010000002">
    <property type="protein sequence ID" value="MDT8898458.1"/>
    <property type="molecule type" value="Genomic_DNA"/>
</dbReference>
<organism evidence="2 3">
    <name type="scientific">Thermanaerothrix solaris</name>
    <dbReference type="NCBI Taxonomy" id="3058434"/>
    <lineage>
        <taxon>Bacteria</taxon>
        <taxon>Bacillati</taxon>
        <taxon>Chloroflexota</taxon>
        <taxon>Anaerolineae</taxon>
        <taxon>Anaerolineales</taxon>
        <taxon>Anaerolineaceae</taxon>
        <taxon>Thermanaerothrix</taxon>
    </lineage>
</organism>
<dbReference type="InterPro" id="IPR007842">
    <property type="entry name" value="HEPN_dom"/>
</dbReference>